<evidence type="ECO:0000256" key="1">
    <source>
        <dbReference type="SAM" id="MobiDB-lite"/>
    </source>
</evidence>
<comment type="caution">
    <text evidence="3">The sequence shown here is derived from an EMBL/GenBank/DDBJ whole genome shotgun (WGS) entry which is preliminary data.</text>
</comment>
<evidence type="ECO:0000313" key="3">
    <source>
        <dbReference type="EMBL" id="MDQ0578157.1"/>
    </source>
</evidence>
<accession>A0ABU0NHQ1</accession>
<keyword evidence="4" id="KW-1185">Reference proteome</keyword>
<dbReference type="RefSeq" id="WP_373428711.1">
    <property type="nucleotide sequence ID" value="NZ_JAUSWV010000001.1"/>
</dbReference>
<dbReference type="Proteomes" id="UP001230654">
    <property type="component" value="Unassembled WGS sequence"/>
</dbReference>
<name>A0ABU0NHQ1_STRRH</name>
<dbReference type="Pfam" id="PF14016">
    <property type="entry name" value="DUF4232"/>
    <property type="match status" value="1"/>
</dbReference>
<reference evidence="3 4" key="1">
    <citation type="submission" date="2023-07" db="EMBL/GenBank/DDBJ databases">
        <title>Comparative genomics of wheat-associated soil bacteria to identify genetic determinants of phenazine resistance.</title>
        <authorList>
            <person name="Mouncey N."/>
        </authorList>
    </citation>
    <scope>NUCLEOTIDE SEQUENCE [LARGE SCALE GENOMIC DNA]</scope>
    <source>
        <strain evidence="3 4">B2I6</strain>
    </source>
</reference>
<organism evidence="3 4">
    <name type="scientific">Streptomyces rishiriensis</name>
    <dbReference type="NCBI Taxonomy" id="68264"/>
    <lineage>
        <taxon>Bacteria</taxon>
        <taxon>Bacillati</taxon>
        <taxon>Actinomycetota</taxon>
        <taxon>Actinomycetes</taxon>
        <taxon>Kitasatosporales</taxon>
        <taxon>Streptomycetaceae</taxon>
        <taxon>Streptomyces</taxon>
    </lineage>
</organism>
<feature type="compositionally biased region" description="Low complexity" evidence="1">
    <location>
        <begin position="140"/>
        <end position="150"/>
    </location>
</feature>
<dbReference type="EMBL" id="JAUSWV010000001">
    <property type="protein sequence ID" value="MDQ0578157.1"/>
    <property type="molecule type" value="Genomic_DNA"/>
</dbReference>
<protein>
    <recommendedName>
        <fullName evidence="2">DUF4232 domain-containing protein</fullName>
    </recommendedName>
</protein>
<feature type="domain" description="DUF4232" evidence="2">
    <location>
        <begin position="187"/>
        <end position="320"/>
    </location>
</feature>
<proteinExistence type="predicted"/>
<dbReference type="InterPro" id="IPR025326">
    <property type="entry name" value="DUF4232"/>
</dbReference>
<evidence type="ECO:0000259" key="2">
    <source>
        <dbReference type="Pfam" id="PF14016"/>
    </source>
</evidence>
<sequence length="324" mass="33759">MYRSSSPCGPTRLDLKSEKPSGPLWGSLARADPGPFPSRCIQVEFTARPSLEPSERLNRFGPRTAHCGARSREIISRSPGADNLKNSIPISMDKKARMNIATGRRVVSALVVTVAGMALTACGPGNDDAGSTPKPSRVGAADSSADSLASNGPRNEIQDSGASEDSARDDSDVDSTSQGDGDAVAQCESGNLKVAMENREGGGGMTNFQLSFQNTGDNPCSLTGFPGVSFRGRDGVQIGDAASRDTNSPAARVTLVPNGHAVAEVQARNGQSGLSGAECQIKSVAFLRVYSPGSKDQFNIPLSTNECSDHSAHGLRVGAVHSER</sequence>
<evidence type="ECO:0000313" key="4">
    <source>
        <dbReference type="Proteomes" id="UP001230654"/>
    </source>
</evidence>
<gene>
    <name evidence="3" type="ORF">QF030_000335</name>
</gene>
<feature type="region of interest" description="Disordered" evidence="1">
    <location>
        <begin position="121"/>
        <end position="188"/>
    </location>
</feature>
<feature type="region of interest" description="Disordered" evidence="1">
    <location>
        <begin position="1"/>
        <end position="24"/>
    </location>
</feature>